<dbReference type="AlphaFoldDB" id="A0A1L7THR1"/>
<proteinExistence type="predicted"/>
<feature type="domain" description="F-box" evidence="1">
    <location>
        <begin position="6"/>
        <end position="51"/>
    </location>
</feature>
<gene>
    <name evidence="2" type="ORF">FMAN_12283</name>
</gene>
<accession>A0A1L7THR1</accession>
<comment type="caution">
    <text evidence="2">The sequence shown here is derived from an EMBL/GenBank/DDBJ whole genome shotgun (WGS) entry which is preliminary data.</text>
</comment>
<evidence type="ECO:0000259" key="1">
    <source>
        <dbReference type="PROSITE" id="PS50181"/>
    </source>
</evidence>
<dbReference type="VEuPathDB" id="FungiDB:FMAN_12283"/>
<keyword evidence="3" id="KW-1185">Reference proteome</keyword>
<protein>
    <recommendedName>
        <fullName evidence="1">F-box domain-containing protein</fullName>
    </recommendedName>
</protein>
<dbReference type="InterPro" id="IPR001810">
    <property type="entry name" value="F-box_dom"/>
</dbReference>
<organism evidence="2 3">
    <name type="scientific">Fusarium mangiferae</name>
    <name type="common">Mango malformation disease fungus</name>
    <dbReference type="NCBI Taxonomy" id="192010"/>
    <lineage>
        <taxon>Eukaryota</taxon>
        <taxon>Fungi</taxon>
        <taxon>Dikarya</taxon>
        <taxon>Ascomycota</taxon>
        <taxon>Pezizomycotina</taxon>
        <taxon>Sordariomycetes</taxon>
        <taxon>Hypocreomycetidae</taxon>
        <taxon>Hypocreales</taxon>
        <taxon>Nectriaceae</taxon>
        <taxon>Fusarium</taxon>
        <taxon>Fusarium fujikuroi species complex</taxon>
    </lineage>
</organism>
<reference evidence="3" key="1">
    <citation type="journal article" date="2016" name="Genome Biol. Evol.">
        <title>Comparative 'omics' of the Fusarium fujikuroi species complex highlights differences in genetic potential and metabolite synthesis.</title>
        <authorList>
            <person name="Niehaus E.-M."/>
            <person name="Muensterkoetter M."/>
            <person name="Proctor R.H."/>
            <person name="Brown D.W."/>
            <person name="Sharon A."/>
            <person name="Idan Y."/>
            <person name="Oren-Young L."/>
            <person name="Sieber C.M."/>
            <person name="Novak O."/>
            <person name="Pencik A."/>
            <person name="Tarkowska D."/>
            <person name="Hromadova K."/>
            <person name="Freeman S."/>
            <person name="Maymon M."/>
            <person name="Elazar M."/>
            <person name="Youssef S.A."/>
            <person name="El-Shabrawy E.S.M."/>
            <person name="Shalaby A.B.A."/>
            <person name="Houterman P."/>
            <person name="Brock N.L."/>
            <person name="Burkhardt I."/>
            <person name="Tsavkelova E.A."/>
            <person name="Dickschat J.S."/>
            <person name="Galuszka P."/>
            <person name="Gueldener U."/>
            <person name="Tudzynski B."/>
        </authorList>
    </citation>
    <scope>NUCLEOTIDE SEQUENCE [LARGE SCALE GENOMIC DNA]</scope>
    <source>
        <strain evidence="3">MRC7560</strain>
    </source>
</reference>
<dbReference type="GeneID" id="65091533"/>
<name>A0A1L7THR1_FUSMA</name>
<dbReference type="PROSITE" id="PS50181">
    <property type="entry name" value="FBOX"/>
    <property type="match status" value="1"/>
</dbReference>
<evidence type="ECO:0000313" key="2">
    <source>
        <dbReference type="EMBL" id="CVK98238.1"/>
    </source>
</evidence>
<dbReference type="EMBL" id="FCQH01000009">
    <property type="protein sequence ID" value="CVK98238.1"/>
    <property type="molecule type" value="Genomic_DNA"/>
</dbReference>
<sequence>MAERTTAGLLELPTELLFIIGSYLRDDELVGITKTSTRLRQVFLHRRYAAIEFSGSVKHIAGCFIPLFSKDADKISVDMRKLIQTFTRFVTLRIYYLPGVIHWPLRFAVNDLEHFGILLRSIDRLCGVSISVSFPRHRDCISFNKALRKTGSWSSDPTKLCSLTFLDNPVDLNFNAVFRRFWPKSLGAVQLPGGFNRKHYVKLEKSLHATYLKALHVDRTAKNQKARNVIPSLDDDFLSEVRRDFPRLESLILHEDTPSLTIDLDFRSWPFGLVWFDDQAAFDRTIDKLVRQLSLMPELRRYAFTLWFVRLHGHLVPHDWEDYKGTYRPKTMVEMDNFYTDKLVTVIMTRVPTLVELCVSSNHPIFYRGTRCDDQIHVQRESRDNPGEENRFPSLLLDLN</sequence>
<evidence type="ECO:0000313" key="3">
    <source>
        <dbReference type="Proteomes" id="UP000184255"/>
    </source>
</evidence>
<dbReference type="Proteomes" id="UP000184255">
    <property type="component" value="Unassembled WGS sequence"/>
</dbReference>
<dbReference type="RefSeq" id="XP_041685030.1">
    <property type="nucleotide sequence ID" value="XM_041834803.1"/>
</dbReference>